<dbReference type="InterPro" id="IPR051478">
    <property type="entry name" value="Beta-lactamase-like_AB/R"/>
</dbReference>
<sequence length="400" mass="43427">MHSMRSLEAKVDKWGTTWVSCALALLCTFIASSTLAAITTIPSDNLHRSALDSVVDKAASDFFRNRCHVGFSLVVVDGNRSHFYDYGSTSRTKAELATSQSVYELASVTKTFTATLAAQAVLDGRMSVDGDFRSALPGNHSNLALDGKPITLRTLLTHYSGMPRDIPDTDAIYAEKNYATLPARLIALNQGFGRDQFLMALHSVALRSEPGKNQAYSNAGFQVIGLGLENVYGKSFEALVQQRITQPLGMTSTGLTLDSAEQSRLVAGYDRDGRLAPYHPQNAGAAWGLYSSTEDMAKYLRWQLDTQDPAIRLSHQRLIGTADDGEAMAWHLQIDQGQPIVWHSGGSFGTSSQMVLYPKQHQGFVLLANDTCQGTEGALKTMAMSIHAAASENKITATKP</sequence>
<feature type="domain" description="Beta-lactamase-related" evidence="3">
    <location>
        <begin position="68"/>
        <end position="376"/>
    </location>
</feature>
<feature type="chain" id="PRO_5046756204" evidence="2">
    <location>
        <begin position="37"/>
        <end position="400"/>
    </location>
</feature>
<gene>
    <name evidence="4" type="ORF">ISP13_05850</name>
</gene>
<evidence type="ECO:0000313" key="4">
    <source>
        <dbReference type="EMBL" id="MFK2873050.1"/>
    </source>
</evidence>
<organism evidence="4 5">
    <name type="scientific">Dyella lipolytica</name>
    <dbReference type="NCBI Taxonomy" id="1867835"/>
    <lineage>
        <taxon>Bacteria</taxon>
        <taxon>Pseudomonadati</taxon>
        <taxon>Pseudomonadota</taxon>
        <taxon>Gammaproteobacteria</taxon>
        <taxon>Lysobacterales</taxon>
        <taxon>Rhodanobacteraceae</taxon>
        <taxon>Dyella</taxon>
    </lineage>
</organism>
<name>A0ABW8IUQ5_9GAMM</name>
<dbReference type="InterPro" id="IPR012338">
    <property type="entry name" value="Beta-lactam/transpept-like"/>
</dbReference>
<comment type="caution">
    <text evidence="4">The sequence shown here is derived from an EMBL/GenBank/DDBJ whole genome shotgun (WGS) entry which is preliminary data.</text>
</comment>
<evidence type="ECO:0000256" key="1">
    <source>
        <dbReference type="ARBA" id="ARBA00038473"/>
    </source>
</evidence>
<dbReference type="Pfam" id="PF00144">
    <property type="entry name" value="Beta-lactamase"/>
    <property type="match status" value="1"/>
</dbReference>
<dbReference type="SUPFAM" id="SSF56601">
    <property type="entry name" value="beta-lactamase/transpeptidase-like"/>
    <property type="match status" value="1"/>
</dbReference>
<protein>
    <submittedName>
        <fullName evidence="4">Beta-lactamase family protein</fullName>
    </submittedName>
</protein>
<dbReference type="RefSeq" id="WP_284398323.1">
    <property type="nucleotide sequence ID" value="NZ_BSNQ01000003.1"/>
</dbReference>
<comment type="similarity">
    <text evidence="1">Belongs to the beta-lactamase family.</text>
</comment>
<reference evidence="4 5" key="1">
    <citation type="submission" date="2020-10" db="EMBL/GenBank/DDBJ databases">
        <title>Phylogeny of dyella-like bacteria.</title>
        <authorList>
            <person name="Fu J."/>
        </authorList>
    </citation>
    <scope>NUCLEOTIDE SEQUENCE [LARGE SCALE GENOMIC DNA]</scope>
    <source>
        <strain evidence="4 5">DHOB07</strain>
    </source>
</reference>
<dbReference type="PANTHER" id="PTHR22935:SF95">
    <property type="entry name" value="BETA-LACTAMASE-LIKE 1-RELATED"/>
    <property type="match status" value="1"/>
</dbReference>
<dbReference type="PANTHER" id="PTHR22935">
    <property type="entry name" value="PENICILLIN-BINDING PROTEIN"/>
    <property type="match status" value="1"/>
</dbReference>
<evidence type="ECO:0000313" key="5">
    <source>
        <dbReference type="Proteomes" id="UP001620405"/>
    </source>
</evidence>
<accession>A0ABW8IUQ5</accession>
<evidence type="ECO:0000259" key="3">
    <source>
        <dbReference type="Pfam" id="PF00144"/>
    </source>
</evidence>
<dbReference type="EMBL" id="JADIKG010000011">
    <property type="protein sequence ID" value="MFK2873050.1"/>
    <property type="molecule type" value="Genomic_DNA"/>
</dbReference>
<feature type="signal peptide" evidence="2">
    <location>
        <begin position="1"/>
        <end position="36"/>
    </location>
</feature>
<dbReference type="Proteomes" id="UP001620405">
    <property type="component" value="Unassembled WGS sequence"/>
</dbReference>
<keyword evidence="2" id="KW-0732">Signal</keyword>
<keyword evidence="5" id="KW-1185">Reference proteome</keyword>
<dbReference type="Gene3D" id="3.40.710.10">
    <property type="entry name" value="DD-peptidase/beta-lactamase superfamily"/>
    <property type="match status" value="1"/>
</dbReference>
<evidence type="ECO:0000256" key="2">
    <source>
        <dbReference type="SAM" id="SignalP"/>
    </source>
</evidence>
<dbReference type="InterPro" id="IPR001466">
    <property type="entry name" value="Beta-lactam-related"/>
</dbReference>
<proteinExistence type="inferred from homology"/>